<dbReference type="PROSITE" id="PS50234">
    <property type="entry name" value="VWFA"/>
    <property type="match status" value="1"/>
</dbReference>
<reference evidence="2" key="1">
    <citation type="submission" date="2021-08" db="EMBL/GenBank/DDBJ databases">
        <title>WGS assembly of Ceratopteris richardii.</title>
        <authorList>
            <person name="Marchant D.B."/>
            <person name="Chen G."/>
            <person name="Jenkins J."/>
            <person name="Shu S."/>
            <person name="Leebens-Mack J."/>
            <person name="Grimwood J."/>
            <person name="Schmutz J."/>
            <person name="Soltis P."/>
            <person name="Soltis D."/>
            <person name="Chen Z.-H."/>
        </authorList>
    </citation>
    <scope>NUCLEOTIDE SEQUENCE</scope>
    <source>
        <strain evidence="2">Whitten #5841</strain>
        <tissue evidence="2">Leaf</tissue>
    </source>
</reference>
<comment type="caution">
    <text evidence="2">The sequence shown here is derived from an EMBL/GenBank/DDBJ whole genome shotgun (WGS) entry which is preliminary data.</text>
</comment>
<sequence length="203" mass="22194">MDKSGSMASSDIVPTMAMFDTNRLGCVYEAVLRFIRMRMRAVASNGLHVEDTISVVLFDTVGHLCVHTRPIAELLVDDLLIYQADGGTIYSSGLQLAGRILGESRANRQLDSKAPVIIFLSDGGNNGGTDPVYEVHKMRTKNPCLVVHTIMFGTDPAEKILKDMAKAGNGTYQLSLDEVQLARSFEDLAKSLQPKLVALCNYQ</sequence>
<feature type="domain" description="VWFA" evidence="1">
    <location>
        <begin position="1"/>
        <end position="192"/>
    </location>
</feature>
<evidence type="ECO:0000313" key="2">
    <source>
        <dbReference type="EMBL" id="KAH7282152.1"/>
    </source>
</evidence>
<dbReference type="OrthoDB" id="1932087at2759"/>
<dbReference type="CDD" id="cd00198">
    <property type="entry name" value="vWFA"/>
    <property type="match status" value="1"/>
</dbReference>
<dbReference type="InterPro" id="IPR002035">
    <property type="entry name" value="VWF_A"/>
</dbReference>
<dbReference type="EMBL" id="CM035440">
    <property type="protein sequence ID" value="KAH7282152.1"/>
    <property type="molecule type" value="Genomic_DNA"/>
</dbReference>
<evidence type="ECO:0000313" key="3">
    <source>
        <dbReference type="Proteomes" id="UP000825935"/>
    </source>
</evidence>
<accession>A0A8T2QDM4</accession>
<dbReference type="Gene3D" id="3.40.50.410">
    <property type="entry name" value="von Willebrand factor, type A domain"/>
    <property type="match status" value="1"/>
</dbReference>
<proteinExistence type="predicted"/>
<evidence type="ECO:0000259" key="1">
    <source>
        <dbReference type="PROSITE" id="PS50234"/>
    </source>
</evidence>
<dbReference type="AlphaFoldDB" id="A0A8T2QDM4"/>
<protein>
    <recommendedName>
        <fullName evidence="1">VWFA domain-containing protein</fullName>
    </recommendedName>
</protein>
<name>A0A8T2QDM4_CERRI</name>
<dbReference type="SUPFAM" id="SSF53300">
    <property type="entry name" value="vWA-like"/>
    <property type="match status" value="1"/>
</dbReference>
<dbReference type="Proteomes" id="UP000825935">
    <property type="component" value="Chromosome 35"/>
</dbReference>
<organism evidence="2 3">
    <name type="scientific">Ceratopteris richardii</name>
    <name type="common">Triangle waterfern</name>
    <dbReference type="NCBI Taxonomy" id="49495"/>
    <lineage>
        <taxon>Eukaryota</taxon>
        <taxon>Viridiplantae</taxon>
        <taxon>Streptophyta</taxon>
        <taxon>Embryophyta</taxon>
        <taxon>Tracheophyta</taxon>
        <taxon>Polypodiopsida</taxon>
        <taxon>Polypodiidae</taxon>
        <taxon>Polypodiales</taxon>
        <taxon>Pteridineae</taxon>
        <taxon>Pteridaceae</taxon>
        <taxon>Parkerioideae</taxon>
        <taxon>Ceratopteris</taxon>
    </lineage>
</organism>
<dbReference type="InterPro" id="IPR036465">
    <property type="entry name" value="vWFA_dom_sf"/>
</dbReference>
<keyword evidence="3" id="KW-1185">Reference proteome</keyword>
<gene>
    <name evidence="2" type="ORF">KP509_35G015000</name>
</gene>
<dbReference type="OMA" id="WHSPITR"/>